<comment type="caution">
    <text evidence="2">The sequence shown here is derived from an EMBL/GenBank/DDBJ whole genome shotgun (WGS) entry which is preliminary data.</text>
</comment>
<keyword evidence="3" id="KW-1185">Reference proteome</keyword>
<evidence type="ECO:0000256" key="1">
    <source>
        <dbReference type="SAM" id="MobiDB-lite"/>
    </source>
</evidence>
<accession>A0ABU1F9E0</accession>
<dbReference type="EMBL" id="JAVKPH010000014">
    <property type="protein sequence ID" value="MDR5653491.1"/>
    <property type="molecule type" value="Genomic_DNA"/>
</dbReference>
<reference evidence="2 3" key="1">
    <citation type="submission" date="2023-09" db="EMBL/GenBank/DDBJ databases">
        <title>Xinfangfangia sedmenti sp. nov., isolated the sedment.</title>
        <authorList>
            <person name="Xu L."/>
        </authorList>
    </citation>
    <scope>NUCLEOTIDE SEQUENCE [LARGE SCALE GENOMIC DNA]</scope>
    <source>
        <strain evidence="2 3">LG-4</strain>
    </source>
</reference>
<evidence type="ECO:0000313" key="3">
    <source>
        <dbReference type="Proteomes" id="UP001247754"/>
    </source>
</evidence>
<feature type="compositionally biased region" description="Low complexity" evidence="1">
    <location>
        <begin position="13"/>
        <end position="24"/>
    </location>
</feature>
<name>A0ABU1F9E0_9RHOB</name>
<organism evidence="2 3">
    <name type="scientific">Ruixingdingia sedimenti</name>
    <dbReference type="NCBI Taxonomy" id="3073604"/>
    <lineage>
        <taxon>Bacteria</taxon>
        <taxon>Pseudomonadati</taxon>
        <taxon>Pseudomonadota</taxon>
        <taxon>Alphaproteobacteria</taxon>
        <taxon>Rhodobacterales</taxon>
        <taxon>Paracoccaceae</taxon>
        <taxon>Ruixingdingia</taxon>
    </lineage>
</organism>
<sequence length="46" mass="4469">MKTPKDHAARSLPSAGDAEPAAPGAGRAVAGIRLCGGCGVPPMRVA</sequence>
<proteinExistence type="predicted"/>
<dbReference type="RefSeq" id="WP_310457730.1">
    <property type="nucleotide sequence ID" value="NZ_JAVKPH010000014.1"/>
</dbReference>
<gene>
    <name evidence="2" type="ORF">RGD00_12815</name>
</gene>
<protein>
    <submittedName>
        <fullName evidence="2">Uncharacterized protein</fullName>
    </submittedName>
</protein>
<evidence type="ECO:0000313" key="2">
    <source>
        <dbReference type="EMBL" id="MDR5653491.1"/>
    </source>
</evidence>
<dbReference type="Proteomes" id="UP001247754">
    <property type="component" value="Unassembled WGS sequence"/>
</dbReference>
<feature type="region of interest" description="Disordered" evidence="1">
    <location>
        <begin position="1"/>
        <end position="24"/>
    </location>
</feature>